<dbReference type="SUPFAM" id="SSF54001">
    <property type="entry name" value="Cysteine proteinases"/>
    <property type="match status" value="1"/>
</dbReference>
<dbReference type="OrthoDB" id="9788327at2"/>
<name>A0A0B5AXJ9_9BACL</name>
<dbReference type="KEGG" id="jeo:JMA_40890"/>
<dbReference type="InterPro" id="IPR002931">
    <property type="entry name" value="Transglutaminase-like"/>
</dbReference>
<proteinExistence type="predicted"/>
<dbReference type="AlphaFoldDB" id="A0A0B5AXJ9"/>
<dbReference type="InterPro" id="IPR038765">
    <property type="entry name" value="Papain-like_cys_pep_sf"/>
</dbReference>
<keyword evidence="1" id="KW-0732">Signal</keyword>
<dbReference type="Proteomes" id="UP000031449">
    <property type="component" value="Plasmid unnamed"/>
</dbReference>
<keyword evidence="4" id="KW-1185">Reference proteome</keyword>
<gene>
    <name evidence="3" type="ORF">JMA_40890</name>
</gene>
<evidence type="ECO:0000313" key="3">
    <source>
        <dbReference type="EMBL" id="AJD93407.1"/>
    </source>
</evidence>
<feature type="chain" id="PRO_5002100025" description="Transglutaminase-like domain-containing protein" evidence="1">
    <location>
        <begin position="25"/>
        <end position="257"/>
    </location>
</feature>
<evidence type="ECO:0000259" key="2">
    <source>
        <dbReference type="SMART" id="SM00460"/>
    </source>
</evidence>
<dbReference type="BioCyc" id="JESP1508404:G14D9-13373-MONOMER"/>
<dbReference type="Pfam" id="PF01841">
    <property type="entry name" value="Transglut_core"/>
    <property type="match status" value="1"/>
</dbReference>
<feature type="signal peptide" evidence="1">
    <location>
        <begin position="1"/>
        <end position="24"/>
    </location>
</feature>
<feature type="domain" description="Transglutaminase-like" evidence="2">
    <location>
        <begin position="178"/>
        <end position="235"/>
    </location>
</feature>
<geneLocation type="plasmid" evidence="4"/>
<dbReference type="HOGENOM" id="CLU_054517_0_0_9"/>
<dbReference type="PANTHER" id="PTHR33490:SF3">
    <property type="entry name" value="CONSERVED INTEGRAL MEMBRANE PROTEIN"/>
    <property type="match status" value="1"/>
</dbReference>
<keyword evidence="3" id="KW-0614">Plasmid</keyword>
<dbReference type="Gene3D" id="3.10.620.30">
    <property type="match status" value="1"/>
</dbReference>
<dbReference type="SMART" id="SM00460">
    <property type="entry name" value="TGc"/>
    <property type="match status" value="1"/>
</dbReference>
<reference evidence="3 4" key="1">
    <citation type="submission" date="2014-08" db="EMBL/GenBank/DDBJ databases">
        <title>Complete genome of a marine bacteria Jeotgalibacillus malaysiensis.</title>
        <authorList>
            <person name="Yaakop A.S."/>
            <person name="Chan K.-G."/>
            <person name="Goh K.M."/>
        </authorList>
    </citation>
    <scope>NUCLEOTIDE SEQUENCE [LARGE SCALE GENOMIC DNA]</scope>
    <source>
        <strain evidence="3 4">D5</strain>
        <plasmid evidence="4">Plasmid</plasmid>
    </source>
</reference>
<evidence type="ECO:0000313" key="4">
    <source>
        <dbReference type="Proteomes" id="UP000031449"/>
    </source>
</evidence>
<organism evidence="3 4">
    <name type="scientific">Jeotgalibacillus malaysiensis</name>
    <dbReference type="NCBI Taxonomy" id="1508404"/>
    <lineage>
        <taxon>Bacteria</taxon>
        <taxon>Bacillati</taxon>
        <taxon>Bacillota</taxon>
        <taxon>Bacilli</taxon>
        <taxon>Bacillales</taxon>
        <taxon>Caryophanaceae</taxon>
        <taxon>Jeotgalibacillus</taxon>
    </lineage>
</organism>
<dbReference type="EMBL" id="CP009417">
    <property type="protein sequence ID" value="AJD93407.1"/>
    <property type="molecule type" value="Genomic_DNA"/>
</dbReference>
<protein>
    <recommendedName>
        <fullName evidence="2">Transglutaminase-like domain-containing protein</fullName>
    </recommendedName>
</protein>
<evidence type="ECO:0000256" key="1">
    <source>
        <dbReference type="SAM" id="SignalP"/>
    </source>
</evidence>
<sequence>MKKKWLLSALTILLLMMFPFSTEATSSYLSGHSSKGTFEANMPPLQKGEFAVVQIKKGDASYNYKLNKKDTFPNPFGNGKVDIYLAVNKKGSYQIIEHKQVTMKANEKTQALQRTVLTPGSKAPHVKYTLDTKFIGWKKWNSDQKVRKVHEYVTKNFSYDYARENNQGAWYVPDYSRFMKNRMGTCYDMASLSGSLLREMGVPTRLVMGYPKNYGYHAWNEVYVNGKWLVIDTTFDLQQRVKTPYKKATDYKVSYRF</sequence>
<accession>A0A0B5AXJ9</accession>
<dbReference type="PANTHER" id="PTHR33490">
    <property type="entry name" value="BLR5614 PROTEIN-RELATED"/>
    <property type="match status" value="1"/>
</dbReference>